<keyword evidence="2" id="KW-1185">Reference proteome</keyword>
<dbReference type="Proteomes" id="UP000636888">
    <property type="component" value="Unassembled WGS sequence"/>
</dbReference>
<dbReference type="InterPro" id="IPR008620">
    <property type="entry name" value="FixH"/>
</dbReference>
<protein>
    <submittedName>
        <fullName evidence="1">FixH family protein</fullName>
    </submittedName>
</protein>
<gene>
    <name evidence="1" type="ORF">JFN93_05285</name>
</gene>
<organism evidence="1 2">
    <name type="scientific">Geomesophilobacter sediminis</name>
    <dbReference type="NCBI Taxonomy" id="2798584"/>
    <lineage>
        <taxon>Bacteria</taxon>
        <taxon>Pseudomonadati</taxon>
        <taxon>Thermodesulfobacteriota</taxon>
        <taxon>Desulfuromonadia</taxon>
        <taxon>Geobacterales</taxon>
        <taxon>Geobacteraceae</taxon>
        <taxon>Geomesophilobacter</taxon>
    </lineage>
</organism>
<comment type="caution">
    <text evidence="1">The sequence shown here is derived from an EMBL/GenBank/DDBJ whole genome shotgun (WGS) entry which is preliminary data.</text>
</comment>
<dbReference type="Pfam" id="PF05751">
    <property type="entry name" value="FixH"/>
    <property type="match status" value="1"/>
</dbReference>
<accession>A0A8J7IPA1</accession>
<dbReference type="EMBL" id="JAEMHM010000004">
    <property type="protein sequence ID" value="MBJ6724114.1"/>
    <property type="molecule type" value="Genomic_DNA"/>
</dbReference>
<evidence type="ECO:0000313" key="1">
    <source>
        <dbReference type="EMBL" id="MBJ6724114.1"/>
    </source>
</evidence>
<reference evidence="1" key="1">
    <citation type="submission" date="2020-12" db="EMBL/GenBank/DDBJ databases">
        <title>Geomonas sp. Red875, isolated from river sediment.</title>
        <authorList>
            <person name="Xu Z."/>
            <person name="Zhang Z."/>
            <person name="Masuda Y."/>
            <person name="Itoh H."/>
            <person name="Senoo K."/>
        </authorList>
    </citation>
    <scope>NUCLEOTIDE SEQUENCE</scope>
    <source>
        <strain evidence="1">Red875</strain>
    </source>
</reference>
<evidence type="ECO:0000313" key="2">
    <source>
        <dbReference type="Proteomes" id="UP000636888"/>
    </source>
</evidence>
<name>A0A8J7IPA1_9BACT</name>
<dbReference type="RefSeq" id="WP_199382961.1">
    <property type="nucleotide sequence ID" value="NZ_JAEMHM010000004.1"/>
</dbReference>
<sequence>MNKEKHNSSRRWQLGLAALIGIFLLGTAASIFLAGRKVSRVVDTDYYDHGLHYSESLRHRDQTARQWSLTPTLAQGVLRVEVRARDGKPVTGGGMVFQPRSAAGTSSVQLPETAPGIYSVAAAWPAAGEHGNLHFTKGGATLDAQVVLFE</sequence>
<dbReference type="AlphaFoldDB" id="A0A8J7IPA1"/>
<proteinExistence type="predicted"/>